<dbReference type="AlphaFoldDB" id="A0A1C1CUP6"/>
<comment type="caution">
    <text evidence="1">The sequence shown here is derived from an EMBL/GenBank/DDBJ whole genome shotgun (WGS) entry which is preliminary data.</text>
</comment>
<dbReference type="VEuPathDB" id="FungiDB:CLCR_08803"/>
<evidence type="ECO:0008006" key="3">
    <source>
        <dbReference type="Google" id="ProtNLM"/>
    </source>
</evidence>
<dbReference type="SUPFAM" id="SSF52047">
    <property type="entry name" value="RNI-like"/>
    <property type="match status" value="1"/>
</dbReference>
<sequence>MEQLVSFPEREPMLSKRLQNSQQISLDQSDVPNLRACYHCPALETLQIGTATALRDHELQTPIDTDTLIHYMGQPSMRTMILQDMRVVVTDDRSQSRYPPIEDLHLNRLGRLSSLELRRVNINADALVKLFRTCTDLRAFTLTRPSGDRAAVLLDELADNLRNVSCSLTSLTLGYNSVHKSPEITLLPSLRNMKTLLHLQIDPSMYLGRRLCPYRLPNHPVVVTRPASSFADLLPDGVQTLTLDIDMEQVMRLPDYRRDIITSIIGARAHLPNLAEITLFEDEAAGAAAVNMCSCGQCYRQVGRIWRGNPGRRSADETQERREFVKQLRKMDVKLFRDIGDGAGRYECTAWGSA</sequence>
<accession>A0A1C1CUP6</accession>
<name>A0A1C1CUP6_9EURO</name>
<gene>
    <name evidence="1" type="ORF">CLCR_08803</name>
</gene>
<evidence type="ECO:0000313" key="1">
    <source>
        <dbReference type="EMBL" id="OCT52215.1"/>
    </source>
</evidence>
<protein>
    <recommendedName>
        <fullName evidence="3">F-box domain protein</fullName>
    </recommendedName>
</protein>
<dbReference type="Proteomes" id="UP000094526">
    <property type="component" value="Unassembled WGS sequence"/>
</dbReference>
<dbReference type="VEuPathDB" id="FungiDB:G647_05942"/>
<keyword evidence="2" id="KW-1185">Reference proteome</keyword>
<dbReference type="EMBL" id="LGRB01000009">
    <property type="protein sequence ID" value="OCT52215.1"/>
    <property type="molecule type" value="Genomic_DNA"/>
</dbReference>
<organism evidence="1 2">
    <name type="scientific">Cladophialophora carrionii</name>
    <dbReference type="NCBI Taxonomy" id="86049"/>
    <lineage>
        <taxon>Eukaryota</taxon>
        <taxon>Fungi</taxon>
        <taxon>Dikarya</taxon>
        <taxon>Ascomycota</taxon>
        <taxon>Pezizomycotina</taxon>
        <taxon>Eurotiomycetes</taxon>
        <taxon>Chaetothyriomycetidae</taxon>
        <taxon>Chaetothyriales</taxon>
        <taxon>Herpotrichiellaceae</taxon>
        <taxon>Cladophialophora</taxon>
    </lineage>
</organism>
<dbReference type="Gene3D" id="3.80.10.10">
    <property type="entry name" value="Ribonuclease Inhibitor"/>
    <property type="match status" value="1"/>
</dbReference>
<evidence type="ECO:0000313" key="2">
    <source>
        <dbReference type="Proteomes" id="UP000094526"/>
    </source>
</evidence>
<dbReference type="InterPro" id="IPR032675">
    <property type="entry name" value="LRR_dom_sf"/>
</dbReference>
<proteinExistence type="predicted"/>
<reference evidence="2" key="1">
    <citation type="submission" date="2015-07" db="EMBL/GenBank/DDBJ databases">
        <authorList>
            <person name="Teixeira M.M."/>
            <person name="Souza R.C."/>
            <person name="Almeida L.G."/>
            <person name="Vicente V.A."/>
            <person name="de Hoog S."/>
            <person name="Bocca A.L."/>
            <person name="de Almeida S.R."/>
            <person name="Vasconcelos A.T."/>
            <person name="Felipe M.S."/>
        </authorList>
    </citation>
    <scope>NUCLEOTIDE SEQUENCE [LARGE SCALE GENOMIC DNA]</scope>
    <source>
        <strain evidence="2">KSF</strain>
    </source>
</reference>
<dbReference type="OrthoDB" id="4147302at2759"/>